<dbReference type="AlphaFoldDB" id="A0AAV2TFL8"/>
<accession>A0AAV2TFL8</accession>
<dbReference type="Proteomes" id="UP001497525">
    <property type="component" value="Unassembled WGS sequence"/>
</dbReference>
<feature type="compositionally biased region" description="Polar residues" evidence="1">
    <location>
        <begin position="22"/>
        <end position="33"/>
    </location>
</feature>
<feature type="region of interest" description="Disordered" evidence="1">
    <location>
        <begin position="22"/>
        <end position="58"/>
    </location>
</feature>
<feature type="region of interest" description="Disordered" evidence="1">
    <location>
        <begin position="88"/>
        <end position="109"/>
    </location>
</feature>
<organism evidence="2 3">
    <name type="scientific">Calicophoron daubneyi</name>
    <name type="common">Rumen fluke</name>
    <name type="synonym">Paramphistomum daubneyi</name>
    <dbReference type="NCBI Taxonomy" id="300641"/>
    <lineage>
        <taxon>Eukaryota</taxon>
        <taxon>Metazoa</taxon>
        <taxon>Spiralia</taxon>
        <taxon>Lophotrochozoa</taxon>
        <taxon>Platyhelminthes</taxon>
        <taxon>Trematoda</taxon>
        <taxon>Digenea</taxon>
        <taxon>Plagiorchiida</taxon>
        <taxon>Pronocephalata</taxon>
        <taxon>Paramphistomoidea</taxon>
        <taxon>Paramphistomidae</taxon>
        <taxon>Calicophoron</taxon>
    </lineage>
</organism>
<name>A0AAV2TFL8_CALDB</name>
<protein>
    <submittedName>
        <fullName evidence="2">Uncharacterized protein</fullName>
    </submittedName>
</protein>
<evidence type="ECO:0000313" key="3">
    <source>
        <dbReference type="Proteomes" id="UP001497525"/>
    </source>
</evidence>
<evidence type="ECO:0000256" key="1">
    <source>
        <dbReference type="SAM" id="MobiDB-lite"/>
    </source>
</evidence>
<proteinExistence type="predicted"/>
<evidence type="ECO:0000313" key="2">
    <source>
        <dbReference type="EMBL" id="CAL5135240.1"/>
    </source>
</evidence>
<dbReference type="EMBL" id="CAXLJL010000256">
    <property type="protein sequence ID" value="CAL5135240.1"/>
    <property type="molecule type" value="Genomic_DNA"/>
</dbReference>
<reference evidence="2" key="1">
    <citation type="submission" date="2024-06" db="EMBL/GenBank/DDBJ databases">
        <authorList>
            <person name="Liu X."/>
            <person name="Lenzi L."/>
            <person name="Haldenby T S."/>
            <person name="Uol C."/>
        </authorList>
    </citation>
    <scope>NUCLEOTIDE SEQUENCE</scope>
</reference>
<sequence>MLQTADYPVEADDMRAFRQGRTLSESATSTECPISTPVPPLRSCLSPNQPRRRRSSQVTFDLEQNQCFEFLRTCSPKSTENRIVGYVSSSGTAPGEGGQGSPKAFNWSRDPRRLETFGGVQRGRSSSFRLSQIYSFPAIPPKVPLNSPSNSSPSAGLDKNRFPRQTVSLDRVEKANTVVRQIIPFFSRKSKPVRTSSPDELLVTDVLSEETRNISLLEKDDFHEPDYLLTQQKTSSPTLFSVDVLLLT</sequence>
<comment type="caution">
    <text evidence="2">The sequence shown here is derived from an EMBL/GenBank/DDBJ whole genome shotgun (WGS) entry which is preliminary data.</text>
</comment>
<gene>
    <name evidence="2" type="ORF">CDAUBV1_LOCUS9413</name>
</gene>